<dbReference type="Pfam" id="PF00392">
    <property type="entry name" value="GntR"/>
    <property type="match status" value="1"/>
</dbReference>
<reference evidence="6 7" key="1">
    <citation type="submission" date="2016-10" db="EMBL/GenBank/DDBJ databases">
        <authorList>
            <person name="de Groot N.N."/>
        </authorList>
    </citation>
    <scope>NUCLEOTIDE SEQUENCE [LARGE SCALE GENOMIC DNA]</scope>
    <source>
        <strain evidence="7">L7-484,KACC 16230,DSM 25025</strain>
    </source>
</reference>
<dbReference type="InterPro" id="IPR036388">
    <property type="entry name" value="WH-like_DNA-bd_sf"/>
</dbReference>
<name>A0A1H0N9Z4_9HYPH</name>
<dbReference type="RefSeq" id="WP_139184089.1">
    <property type="nucleotide sequence ID" value="NZ_FNIT01000018.1"/>
</dbReference>
<dbReference type="GO" id="GO:0003677">
    <property type="term" value="F:DNA binding"/>
    <property type="evidence" value="ECO:0007669"/>
    <property type="project" value="UniProtKB-KW"/>
</dbReference>
<dbReference type="InterPro" id="IPR000524">
    <property type="entry name" value="Tscrpt_reg_HTH_GntR"/>
</dbReference>
<feature type="domain" description="HTH gntR-type" evidence="5">
    <location>
        <begin position="27"/>
        <end position="94"/>
    </location>
</feature>
<dbReference type="PRINTS" id="PR00035">
    <property type="entry name" value="HTHGNTR"/>
</dbReference>
<dbReference type="Gene3D" id="1.10.10.10">
    <property type="entry name" value="Winged helix-like DNA-binding domain superfamily/Winged helix DNA-binding domain"/>
    <property type="match status" value="1"/>
</dbReference>
<dbReference type="STRING" id="1166073.SAMN05192530_11830"/>
<keyword evidence="3" id="KW-0804">Transcription</keyword>
<keyword evidence="1" id="KW-0805">Transcription regulation</keyword>
<dbReference type="SUPFAM" id="SSF46785">
    <property type="entry name" value="Winged helix' DNA-binding domain"/>
    <property type="match status" value="1"/>
</dbReference>
<keyword evidence="2 6" id="KW-0238">DNA-binding</keyword>
<dbReference type="Gene3D" id="1.20.120.530">
    <property type="entry name" value="GntR ligand-binding domain-like"/>
    <property type="match status" value="1"/>
</dbReference>
<proteinExistence type="predicted"/>
<gene>
    <name evidence="6" type="ORF">SAMN05192530_11830</name>
</gene>
<dbReference type="GO" id="GO:0003700">
    <property type="term" value="F:DNA-binding transcription factor activity"/>
    <property type="evidence" value="ECO:0007669"/>
    <property type="project" value="InterPro"/>
</dbReference>
<dbReference type="SUPFAM" id="SSF48008">
    <property type="entry name" value="GntR ligand-binding domain-like"/>
    <property type="match status" value="1"/>
</dbReference>
<dbReference type="AlphaFoldDB" id="A0A1H0N9Z4"/>
<evidence type="ECO:0000256" key="3">
    <source>
        <dbReference type="ARBA" id="ARBA00023163"/>
    </source>
</evidence>
<dbReference type="PANTHER" id="PTHR43537:SF5">
    <property type="entry name" value="UXU OPERON TRANSCRIPTIONAL REGULATOR"/>
    <property type="match status" value="1"/>
</dbReference>
<dbReference type="InterPro" id="IPR011711">
    <property type="entry name" value="GntR_C"/>
</dbReference>
<dbReference type="SMART" id="SM00345">
    <property type="entry name" value="HTH_GNTR"/>
    <property type="match status" value="1"/>
</dbReference>
<dbReference type="InterPro" id="IPR036390">
    <property type="entry name" value="WH_DNA-bd_sf"/>
</dbReference>
<dbReference type="OrthoDB" id="284307at2"/>
<sequence length="263" mass="28712">MQDHAKAVGPHGSDTGPHPESEDEVVGGERSRIEHDLRRRIAADSFPGGRLPPERLLAEELGVGRRALREALGVLEGEGRIWRRQGLGTFAGAPPAPIEPPIPRADELGRLASPVAVMEARLAVEPVAARLAAMRATQAQLDQLQRAAQRTFSARSAQDYEDLDSHLHRTIAEVAGNVLLLSMLDLLSRVRREARWGQMRAASFSPSRLERLGAEHTAILEAITDRDPARAETEMRRHLRAVAVRLVGMDPLPLLPPPEGGES</sequence>
<dbReference type="PROSITE" id="PS50949">
    <property type="entry name" value="HTH_GNTR"/>
    <property type="match status" value="1"/>
</dbReference>
<accession>A0A1H0N9Z4</accession>
<feature type="region of interest" description="Disordered" evidence="4">
    <location>
        <begin position="1"/>
        <end position="32"/>
    </location>
</feature>
<dbReference type="Pfam" id="PF07729">
    <property type="entry name" value="FCD"/>
    <property type="match status" value="1"/>
</dbReference>
<organism evidence="6 7">
    <name type="scientific">Aureimonas jatrophae</name>
    <dbReference type="NCBI Taxonomy" id="1166073"/>
    <lineage>
        <taxon>Bacteria</taxon>
        <taxon>Pseudomonadati</taxon>
        <taxon>Pseudomonadota</taxon>
        <taxon>Alphaproteobacteria</taxon>
        <taxon>Hyphomicrobiales</taxon>
        <taxon>Aurantimonadaceae</taxon>
        <taxon>Aureimonas</taxon>
    </lineage>
</organism>
<dbReference type="PANTHER" id="PTHR43537">
    <property type="entry name" value="TRANSCRIPTIONAL REGULATOR, GNTR FAMILY"/>
    <property type="match status" value="1"/>
</dbReference>
<protein>
    <submittedName>
        <fullName evidence="6">DNA-binding transcriptional regulator, FadR family</fullName>
    </submittedName>
</protein>
<dbReference type="CDD" id="cd07377">
    <property type="entry name" value="WHTH_GntR"/>
    <property type="match status" value="1"/>
</dbReference>
<evidence type="ECO:0000259" key="5">
    <source>
        <dbReference type="PROSITE" id="PS50949"/>
    </source>
</evidence>
<evidence type="ECO:0000256" key="2">
    <source>
        <dbReference type="ARBA" id="ARBA00023125"/>
    </source>
</evidence>
<dbReference type="Proteomes" id="UP000198793">
    <property type="component" value="Unassembled WGS sequence"/>
</dbReference>
<dbReference type="EMBL" id="FNIT01000018">
    <property type="protein sequence ID" value="SDO89110.1"/>
    <property type="molecule type" value="Genomic_DNA"/>
</dbReference>
<keyword evidence="7" id="KW-1185">Reference proteome</keyword>
<evidence type="ECO:0000313" key="6">
    <source>
        <dbReference type="EMBL" id="SDO89110.1"/>
    </source>
</evidence>
<dbReference type="SMART" id="SM00895">
    <property type="entry name" value="FCD"/>
    <property type="match status" value="1"/>
</dbReference>
<dbReference type="InterPro" id="IPR008920">
    <property type="entry name" value="TF_FadR/GntR_C"/>
</dbReference>
<evidence type="ECO:0000256" key="4">
    <source>
        <dbReference type="SAM" id="MobiDB-lite"/>
    </source>
</evidence>
<evidence type="ECO:0000313" key="7">
    <source>
        <dbReference type="Proteomes" id="UP000198793"/>
    </source>
</evidence>
<evidence type="ECO:0000256" key="1">
    <source>
        <dbReference type="ARBA" id="ARBA00023015"/>
    </source>
</evidence>